<evidence type="ECO:0000259" key="6">
    <source>
        <dbReference type="Pfam" id="PF00107"/>
    </source>
</evidence>
<comment type="caution">
    <text evidence="8">The sequence shown here is derived from an EMBL/GenBank/DDBJ whole genome shotgun (WGS) entry which is preliminary data.</text>
</comment>
<protein>
    <submittedName>
        <fullName evidence="8">Alcohol dehydrogenase</fullName>
    </submittedName>
</protein>
<dbReference type="Pfam" id="PF00107">
    <property type="entry name" value="ADH_zinc_N"/>
    <property type="match status" value="1"/>
</dbReference>
<dbReference type="OrthoDB" id="9797931at2"/>
<dbReference type="Pfam" id="PF08240">
    <property type="entry name" value="ADH_N"/>
    <property type="match status" value="1"/>
</dbReference>
<feature type="domain" description="Alcohol dehydrogenase-like N-terminal" evidence="7">
    <location>
        <begin position="23"/>
        <end position="137"/>
    </location>
</feature>
<dbReference type="Gene3D" id="3.40.50.720">
    <property type="entry name" value="NAD(P)-binding Rossmann-like Domain"/>
    <property type="match status" value="1"/>
</dbReference>
<evidence type="ECO:0000313" key="8">
    <source>
        <dbReference type="EMBL" id="KTR93361.1"/>
    </source>
</evidence>
<dbReference type="InterPro" id="IPR013154">
    <property type="entry name" value="ADH-like_N"/>
</dbReference>
<dbReference type="InterPro" id="IPR013149">
    <property type="entry name" value="ADH-like_C"/>
</dbReference>
<proteinExistence type="inferred from homology"/>
<dbReference type="PANTHER" id="PTHR43161:SF9">
    <property type="entry name" value="SORBITOL DEHYDROGENASE"/>
    <property type="match status" value="1"/>
</dbReference>
<dbReference type="Proteomes" id="UP000075025">
    <property type="component" value="Unassembled WGS sequence"/>
</dbReference>
<evidence type="ECO:0000256" key="3">
    <source>
        <dbReference type="ARBA" id="ARBA00022723"/>
    </source>
</evidence>
<dbReference type="EMBL" id="LDRT01000087">
    <property type="protein sequence ID" value="KTR93361.1"/>
    <property type="molecule type" value="Genomic_DNA"/>
</dbReference>
<keyword evidence="3" id="KW-0479">Metal-binding</keyword>
<evidence type="ECO:0000256" key="5">
    <source>
        <dbReference type="ARBA" id="ARBA00023002"/>
    </source>
</evidence>
<accession>A0A147EV54</accession>
<dbReference type="AlphaFoldDB" id="A0A147EV54"/>
<evidence type="ECO:0000256" key="1">
    <source>
        <dbReference type="ARBA" id="ARBA00001947"/>
    </source>
</evidence>
<keyword evidence="4" id="KW-0862">Zinc</keyword>
<sequence length="333" mass="34497">MKSLLIEKANTAVVRDVEVPEPGAGQVRLRVEYVGICGSDLHYYFEGANGAFVVREPLVPGHELSGRVDLDPSGALAEGTPVTVHPARFGTPREGIEDAPHLWPGGSYLGSASTWPHTQGAASEFLIVEADMVRVLPADLPVRRAVLAEPLAVALHALGKAGSVEGLDVLVTGSGPIGLMAVAAAVAAGARVTATDVLSGPLERATSLGASATIDVSAAAVESNAYAVVLECSGVPVSISTALKAVRPGGTVVQVGMLPDEPRPVNLAPFISKEVRYLGAFRFRDEIDRAVALLAENPGIESALTHEFAVMDAAEAFATARDSQRSGKVVFAL</sequence>
<dbReference type="PANTHER" id="PTHR43161">
    <property type="entry name" value="SORBITOL DEHYDROGENASE"/>
    <property type="match status" value="1"/>
</dbReference>
<evidence type="ECO:0000256" key="2">
    <source>
        <dbReference type="ARBA" id="ARBA00008072"/>
    </source>
</evidence>
<dbReference type="GO" id="GO:0046872">
    <property type="term" value="F:metal ion binding"/>
    <property type="evidence" value="ECO:0007669"/>
    <property type="project" value="UniProtKB-KW"/>
</dbReference>
<dbReference type="SUPFAM" id="SSF50129">
    <property type="entry name" value="GroES-like"/>
    <property type="match status" value="1"/>
</dbReference>
<comment type="cofactor">
    <cofactor evidence="1">
        <name>Zn(2+)</name>
        <dbReference type="ChEBI" id="CHEBI:29105"/>
    </cofactor>
</comment>
<gene>
    <name evidence="8" type="ORF">NS220_12890</name>
</gene>
<reference evidence="8 9" key="1">
    <citation type="journal article" date="2016" name="Front. Microbiol.">
        <title>Genomic Resource of Rice Seed Associated Bacteria.</title>
        <authorList>
            <person name="Midha S."/>
            <person name="Bansal K."/>
            <person name="Sharma S."/>
            <person name="Kumar N."/>
            <person name="Patil P.P."/>
            <person name="Chaudhry V."/>
            <person name="Patil P.B."/>
        </authorList>
    </citation>
    <scope>NUCLEOTIDE SEQUENCE [LARGE SCALE GENOMIC DNA]</scope>
    <source>
        <strain evidence="8 9">NS220</strain>
    </source>
</reference>
<dbReference type="PATRIC" id="fig|2033.6.peg.3875"/>
<feature type="domain" description="Alcohol dehydrogenase-like C-terminal" evidence="6">
    <location>
        <begin position="176"/>
        <end position="295"/>
    </location>
</feature>
<keyword evidence="5" id="KW-0560">Oxidoreductase</keyword>
<evidence type="ECO:0000256" key="4">
    <source>
        <dbReference type="ARBA" id="ARBA00022833"/>
    </source>
</evidence>
<dbReference type="Gene3D" id="3.90.180.10">
    <property type="entry name" value="Medium-chain alcohol dehydrogenases, catalytic domain"/>
    <property type="match status" value="1"/>
</dbReference>
<dbReference type="InterPro" id="IPR036291">
    <property type="entry name" value="NAD(P)-bd_dom_sf"/>
</dbReference>
<dbReference type="SUPFAM" id="SSF51735">
    <property type="entry name" value="NAD(P)-binding Rossmann-fold domains"/>
    <property type="match status" value="1"/>
</dbReference>
<dbReference type="GO" id="GO:0016491">
    <property type="term" value="F:oxidoreductase activity"/>
    <property type="evidence" value="ECO:0007669"/>
    <property type="project" value="UniProtKB-KW"/>
</dbReference>
<dbReference type="RefSeq" id="WP_058624450.1">
    <property type="nucleotide sequence ID" value="NZ_LDRT01000087.1"/>
</dbReference>
<comment type="similarity">
    <text evidence="2">Belongs to the zinc-containing alcohol dehydrogenase family.</text>
</comment>
<name>A0A147EV54_MICTE</name>
<dbReference type="InterPro" id="IPR011032">
    <property type="entry name" value="GroES-like_sf"/>
</dbReference>
<evidence type="ECO:0000313" key="9">
    <source>
        <dbReference type="Proteomes" id="UP000075025"/>
    </source>
</evidence>
<evidence type="ECO:0000259" key="7">
    <source>
        <dbReference type="Pfam" id="PF08240"/>
    </source>
</evidence>
<organism evidence="8 9">
    <name type="scientific">Microbacterium testaceum</name>
    <name type="common">Aureobacterium testaceum</name>
    <name type="synonym">Brevibacterium testaceum</name>
    <dbReference type="NCBI Taxonomy" id="2033"/>
    <lineage>
        <taxon>Bacteria</taxon>
        <taxon>Bacillati</taxon>
        <taxon>Actinomycetota</taxon>
        <taxon>Actinomycetes</taxon>
        <taxon>Micrococcales</taxon>
        <taxon>Microbacteriaceae</taxon>
        <taxon>Microbacterium</taxon>
    </lineage>
</organism>